<name>A0A9X3TXT4_9PROT</name>
<dbReference type="Gene3D" id="3.40.50.880">
    <property type="match status" value="1"/>
</dbReference>
<comment type="caution">
    <text evidence="2">The sequence shown here is derived from an EMBL/GenBank/DDBJ whole genome shotgun (WGS) entry which is preliminary data.</text>
</comment>
<dbReference type="NCBIfam" id="NF006562">
    <property type="entry name" value="PRK09065.1"/>
    <property type="match status" value="1"/>
</dbReference>
<dbReference type="InterPro" id="IPR044992">
    <property type="entry name" value="ChyE-like"/>
</dbReference>
<dbReference type="Proteomes" id="UP001141619">
    <property type="component" value="Unassembled WGS sequence"/>
</dbReference>
<dbReference type="SUPFAM" id="SSF52317">
    <property type="entry name" value="Class I glutamine amidotransferase-like"/>
    <property type="match status" value="1"/>
</dbReference>
<keyword evidence="3" id="KW-1185">Reference proteome</keyword>
<evidence type="ECO:0000313" key="2">
    <source>
        <dbReference type="EMBL" id="MDA5193723.1"/>
    </source>
</evidence>
<gene>
    <name evidence="2" type="ORF">NYP16_07115</name>
</gene>
<dbReference type="RefSeq" id="WP_274943419.1">
    <property type="nucleotide sequence ID" value="NZ_JANWOI010000002.1"/>
</dbReference>
<dbReference type="Pfam" id="PF00117">
    <property type="entry name" value="GATase"/>
    <property type="match status" value="1"/>
</dbReference>
<dbReference type="EMBL" id="JANWOI010000002">
    <property type="protein sequence ID" value="MDA5193723.1"/>
    <property type="molecule type" value="Genomic_DNA"/>
</dbReference>
<dbReference type="PANTHER" id="PTHR42695">
    <property type="entry name" value="GLUTAMINE AMIDOTRANSFERASE YLR126C-RELATED"/>
    <property type="match status" value="1"/>
</dbReference>
<organism evidence="2 3">
    <name type="scientific">Govanella unica</name>
    <dbReference type="NCBI Taxonomy" id="2975056"/>
    <lineage>
        <taxon>Bacteria</taxon>
        <taxon>Pseudomonadati</taxon>
        <taxon>Pseudomonadota</taxon>
        <taxon>Alphaproteobacteria</taxon>
        <taxon>Emcibacterales</taxon>
        <taxon>Govanellaceae</taxon>
        <taxon>Govanella</taxon>
    </lineage>
</organism>
<evidence type="ECO:0000259" key="1">
    <source>
        <dbReference type="Pfam" id="PF00117"/>
    </source>
</evidence>
<dbReference type="PANTHER" id="PTHR42695:SF5">
    <property type="entry name" value="GLUTAMINE AMIDOTRANSFERASE YLR126C-RELATED"/>
    <property type="match status" value="1"/>
</dbReference>
<accession>A0A9X3TXT4</accession>
<sequence length="236" mass="25551">MSFLIIQTGSIGIKSDAGDADRMFLSALGWGQADAQVVRVFNDEPLPPAGSLRGVIITGSPAMVTDREGWSERTAEWLRGAVAGGTRMLGVCFGHQLLAHALGGEVGNNPRGPEYGPVRITPTPEAADDPLLSVLSQHSTMVYEAHNQAALRLPRGSILLAEGDGDPHQAVRYADQVWGVQFHPEFTLPVMRGLLEAERERLARAGLDVATRLEACDTEIDRIGRRFLKRFVDICG</sequence>
<dbReference type="AlphaFoldDB" id="A0A9X3TXT4"/>
<dbReference type="InterPro" id="IPR029062">
    <property type="entry name" value="Class_I_gatase-like"/>
</dbReference>
<evidence type="ECO:0000313" key="3">
    <source>
        <dbReference type="Proteomes" id="UP001141619"/>
    </source>
</evidence>
<feature type="domain" description="Glutamine amidotransferase" evidence="1">
    <location>
        <begin position="43"/>
        <end position="188"/>
    </location>
</feature>
<reference evidence="2" key="2">
    <citation type="journal article" date="2023" name="Syst. Appl. Microbiol.">
        <title>Govania unica gen. nov., sp. nov., a rare biosphere bacterium that represents a novel family in the class Alphaproteobacteria.</title>
        <authorList>
            <person name="Vandamme P."/>
            <person name="Peeters C."/>
            <person name="Hettiarachchi A."/>
            <person name="Cnockaert M."/>
            <person name="Carlier A."/>
        </authorList>
    </citation>
    <scope>NUCLEOTIDE SEQUENCE</scope>
    <source>
        <strain evidence="2">LMG 31809</strain>
    </source>
</reference>
<proteinExistence type="predicted"/>
<dbReference type="CDD" id="cd01741">
    <property type="entry name" value="GATase1_1"/>
    <property type="match status" value="1"/>
</dbReference>
<reference evidence="2" key="1">
    <citation type="submission" date="2022-08" db="EMBL/GenBank/DDBJ databases">
        <authorList>
            <person name="Vandamme P."/>
            <person name="Hettiarachchi A."/>
            <person name="Peeters C."/>
            <person name="Cnockaert M."/>
            <person name="Carlier A."/>
        </authorList>
    </citation>
    <scope>NUCLEOTIDE SEQUENCE</scope>
    <source>
        <strain evidence="2">LMG 31809</strain>
    </source>
</reference>
<dbReference type="GO" id="GO:0005829">
    <property type="term" value="C:cytosol"/>
    <property type="evidence" value="ECO:0007669"/>
    <property type="project" value="TreeGrafter"/>
</dbReference>
<keyword evidence="2" id="KW-0315">Glutamine amidotransferase</keyword>
<dbReference type="InterPro" id="IPR017926">
    <property type="entry name" value="GATASE"/>
</dbReference>
<dbReference type="PROSITE" id="PS51273">
    <property type="entry name" value="GATASE_TYPE_1"/>
    <property type="match status" value="1"/>
</dbReference>
<protein>
    <submittedName>
        <fullName evidence="2">Glutamine amidotransferase</fullName>
    </submittedName>
</protein>